<organism evidence="2 3">
    <name type="scientific">Colletotrichum shisoi</name>
    <dbReference type="NCBI Taxonomy" id="2078593"/>
    <lineage>
        <taxon>Eukaryota</taxon>
        <taxon>Fungi</taxon>
        <taxon>Dikarya</taxon>
        <taxon>Ascomycota</taxon>
        <taxon>Pezizomycotina</taxon>
        <taxon>Sordariomycetes</taxon>
        <taxon>Hypocreomycetidae</taxon>
        <taxon>Glomerellales</taxon>
        <taxon>Glomerellaceae</taxon>
        <taxon>Colletotrichum</taxon>
        <taxon>Colletotrichum destructivum species complex</taxon>
    </lineage>
</organism>
<comment type="caution">
    <text evidence="2">The sequence shown here is derived from an EMBL/GenBank/DDBJ whole genome shotgun (WGS) entry which is preliminary data.</text>
</comment>
<feature type="transmembrane region" description="Helical" evidence="1">
    <location>
        <begin position="49"/>
        <end position="67"/>
    </location>
</feature>
<evidence type="ECO:0000313" key="2">
    <source>
        <dbReference type="EMBL" id="TQN67260.1"/>
    </source>
</evidence>
<sequence>EASSRRYHLPVCPSNHRIHLIKHTHLHIDILLTDPLPAVLQQTLKLHNMRFTLVSLLSLSALALALAQDRAHV</sequence>
<evidence type="ECO:0000256" key="1">
    <source>
        <dbReference type="SAM" id="Phobius"/>
    </source>
</evidence>
<keyword evidence="1" id="KW-1133">Transmembrane helix</keyword>
<feature type="non-terminal residue" evidence="2">
    <location>
        <position position="1"/>
    </location>
</feature>
<dbReference type="Proteomes" id="UP000326340">
    <property type="component" value="Unassembled WGS sequence"/>
</dbReference>
<protein>
    <submittedName>
        <fullName evidence="2">Uncharacterized protein</fullName>
    </submittedName>
</protein>
<evidence type="ECO:0000313" key="3">
    <source>
        <dbReference type="Proteomes" id="UP000326340"/>
    </source>
</evidence>
<accession>A0A5Q4BJX0</accession>
<proteinExistence type="predicted"/>
<keyword evidence="3" id="KW-1185">Reference proteome</keyword>
<keyword evidence="1" id="KW-0472">Membrane</keyword>
<name>A0A5Q4BJX0_9PEZI</name>
<dbReference type="EMBL" id="PUHP01000968">
    <property type="protein sequence ID" value="TQN67260.1"/>
    <property type="molecule type" value="Genomic_DNA"/>
</dbReference>
<dbReference type="AlphaFoldDB" id="A0A5Q4BJX0"/>
<reference evidence="2 3" key="1">
    <citation type="journal article" date="2019" name="Sci. Rep.">
        <title>Colletotrichum shisoi sp. nov., an anthracnose pathogen of Perilla frutescens in Japan: molecular phylogenetic, morphological and genomic evidence.</title>
        <authorList>
            <person name="Gan P."/>
            <person name="Tsushima A."/>
            <person name="Hiroyama R."/>
            <person name="Narusaka M."/>
            <person name="Takano Y."/>
            <person name="Narusaka Y."/>
            <person name="Kawaradani M."/>
            <person name="Damm U."/>
            <person name="Shirasu K."/>
        </authorList>
    </citation>
    <scope>NUCLEOTIDE SEQUENCE [LARGE SCALE GENOMIC DNA]</scope>
    <source>
        <strain evidence="2 3">PG-2018a</strain>
    </source>
</reference>
<keyword evidence="1" id="KW-0812">Transmembrane</keyword>
<gene>
    <name evidence="2" type="ORF">CSHISOI_08193</name>
</gene>